<feature type="transmembrane region" description="Helical" evidence="5">
    <location>
        <begin position="321"/>
        <end position="344"/>
    </location>
</feature>
<feature type="transmembrane region" description="Helical" evidence="5">
    <location>
        <begin position="289"/>
        <end position="309"/>
    </location>
</feature>
<evidence type="ECO:0000256" key="3">
    <source>
        <dbReference type="ARBA" id="ARBA00022989"/>
    </source>
</evidence>
<comment type="subcellular location">
    <subcellularLocation>
        <location evidence="1">Membrane</location>
        <topology evidence="1">Multi-pass membrane protein</topology>
    </subcellularLocation>
</comment>
<evidence type="ECO:0000259" key="6">
    <source>
        <dbReference type="Pfam" id="PF01490"/>
    </source>
</evidence>
<dbReference type="EMBL" id="LR824029">
    <property type="protein sequence ID" value="CAH0598688.1"/>
    <property type="molecule type" value="Genomic_DNA"/>
</dbReference>
<feature type="domain" description="Amino acid transporter transmembrane" evidence="6">
    <location>
        <begin position="86"/>
        <end position="489"/>
    </location>
</feature>
<dbReference type="PANTHER" id="PTHR22950:SF349">
    <property type="entry name" value="AMINO ACID TRANSPORTER TRANSMEMBRANE DOMAIN-CONTAINING PROTEIN"/>
    <property type="match status" value="1"/>
</dbReference>
<proteinExistence type="predicted"/>
<name>A0A9P0BZS7_CHRIL</name>
<feature type="transmembrane region" description="Helical" evidence="5">
    <location>
        <begin position="247"/>
        <end position="269"/>
    </location>
</feature>
<feature type="transmembrane region" description="Helical" evidence="5">
    <location>
        <begin position="364"/>
        <end position="386"/>
    </location>
</feature>
<evidence type="ECO:0000313" key="8">
    <source>
        <dbReference type="Proteomes" id="UP001154114"/>
    </source>
</evidence>
<keyword evidence="2 5" id="KW-0812">Transmembrane</keyword>
<keyword evidence="8" id="KW-1185">Reference proteome</keyword>
<evidence type="ECO:0000256" key="2">
    <source>
        <dbReference type="ARBA" id="ARBA00022692"/>
    </source>
</evidence>
<accession>A0A9P0BZS7</accession>
<dbReference type="InterPro" id="IPR013057">
    <property type="entry name" value="AA_transpt_TM"/>
</dbReference>
<evidence type="ECO:0000313" key="7">
    <source>
        <dbReference type="EMBL" id="CAH0598688.1"/>
    </source>
</evidence>
<dbReference type="Pfam" id="PF01490">
    <property type="entry name" value="Aa_trans"/>
    <property type="match status" value="1"/>
</dbReference>
<reference evidence="7" key="1">
    <citation type="submission" date="2021-12" db="EMBL/GenBank/DDBJ databases">
        <authorList>
            <person name="King R."/>
        </authorList>
    </citation>
    <scope>NUCLEOTIDE SEQUENCE</scope>
</reference>
<dbReference type="AlphaFoldDB" id="A0A9P0BZS7"/>
<protein>
    <recommendedName>
        <fullName evidence="6">Amino acid transporter transmembrane domain-containing protein</fullName>
    </recommendedName>
</protein>
<feature type="transmembrane region" description="Helical" evidence="5">
    <location>
        <begin position="181"/>
        <end position="203"/>
    </location>
</feature>
<keyword evidence="3 5" id="KW-1133">Transmembrane helix</keyword>
<sequence length="492" mass="56520">MSDPRSSRYYRDAQYGTSRSIGVNTITDAYASDSDSGRSISPSLQSYREEVSQYMVKRESSAYRYYPGVETLEVFDYMDDRRDLHNTNLAESIAHVIKGSLGAGVLSMHEAFMYGGLWTSLITTFVIGFLIYYAMSMLGRSAHKMYRRLKVSKLSYPDLAEVSLATGPFRSVRRLSKTFRYTVDTCLFLDMCGTCCVYQIMIAHTLKNVVEGLPEQFQLEYEYGLRIYILFTSPVLILLCMIRSLKFLAPFSMVADLFIAICVLTTLYYSMRSASNIRSRPGWKDLQGFVRFCGICLYCTSGVSVALPIENNMKKPRYYRVALRCGMTIVILLISITGFFGYWGWGEVCKSPITVHMPLNFFTTVLQCLLLMMLSTTFAVAFWVPFRIIWFYIGRRHKRKLVIWERFYRVIMALLVTAVSTTFPNLIPVMVFLGHFFLGFIAFVFPAFIELLVTWSDENVILWRARITFFKDLFIILFGLILSGSAFYAAKH</sequence>
<feature type="transmembrane region" description="Helical" evidence="5">
    <location>
        <begin position="407"/>
        <end position="427"/>
    </location>
</feature>
<feature type="transmembrane region" description="Helical" evidence="5">
    <location>
        <begin position="433"/>
        <end position="453"/>
    </location>
</feature>
<keyword evidence="4 5" id="KW-0472">Membrane</keyword>
<organism evidence="7 8">
    <name type="scientific">Chrysodeixis includens</name>
    <name type="common">Soybean looper</name>
    <name type="synonym">Pseudoplusia includens</name>
    <dbReference type="NCBI Taxonomy" id="689277"/>
    <lineage>
        <taxon>Eukaryota</taxon>
        <taxon>Metazoa</taxon>
        <taxon>Ecdysozoa</taxon>
        <taxon>Arthropoda</taxon>
        <taxon>Hexapoda</taxon>
        <taxon>Insecta</taxon>
        <taxon>Pterygota</taxon>
        <taxon>Neoptera</taxon>
        <taxon>Endopterygota</taxon>
        <taxon>Lepidoptera</taxon>
        <taxon>Glossata</taxon>
        <taxon>Ditrysia</taxon>
        <taxon>Noctuoidea</taxon>
        <taxon>Noctuidae</taxon>
        <taxon>Plusiinae</taxon>
        <taxon>Chrysodeixis</taxon>
    </lineage>
</organism>
<evidence type="ECO:0000256" key="1">
    <source>
        <dbReference type="ARBA" id="ARBA00004141"/>
    </source>
</evidence>
<dbReference type="OrthoDB" id="10264777at2759"/>
<dbReference type="GO" id="GO:0005774">
    <property type="term" value="C:vacuolar membrane"/>
    <property type="evidence" value="ECO:0007669"/>
    <property type="project" value="TreeGrafter"/>
</dbReference>
<dbReference type="GO" id="GO:0015179">
    <property type="term" value="F:L-amino acid transmembrane transporter activity"/>
    <property type="evidence" value="ECO:0007669"/>
    <property type="project" value="TreeGrafter"/>
</dbReference>
<feature type="transmembrane region" description="Helical" evidence="5">
    <location>
        <begin position="473"/>
        <end position="490"/>
    </location>
</feature>
<dbReference type="Proteomes" id="UP001154114">
    <property type="component" value="Chromosome 26"/>
</dbReference>
<gene>
    <name evidence="7" type="ORF">CINC_LOCUS8351</name>
</gene>
<dbReference type="PANTHER" id="PTHR22950">
    <property type="entry name" value="AMINO ACID TRANSPORTER"/>
    <property type="match status" value="1"/>
</dbReference>
<evidence type="ECO:0000256" key="4">
    <source>
        <dbReference type="ARBA" id="ARBA00023136"/>
    </source>
</evidence>
<evidence type="ECO:0000256" key="5">
    <source>
        <dbReference type="SAM" id="Phobius"/>
    </source>
</evidence>
<feature type="transmembrane region" description="Helical" evidence="5">
    <location>
        <begin position="111"/>
        <end position="135"/>
    </location>
</feature>
<feature type="transmembrane region" description="Helical" evidence="5">
    <location>
        <begin position="223"/>
        <end position="240"/>
    </location>
</feature>